<gene>
    <name evidence="1" type="ORF">CANINC_000563</name>
</gene>
<dbReference type="Proteomes" id="UP000307173">
    <property type="component" value="Unassembled WGS sequence"/>
</dbReference>
<sequence>MRELKREESVVTFPVPKQTAVIKDYVSIMGYIALDIEIKLKHHTIHENRSFYVVDTNHQLFILGLPFIHKYKNIISLQNLVSADIQALQSLSTDTIKVSNFDFEDNYSDTLLKNKDNSVYLAEIFTLNKIETA</sequence>
<dbReference type="EMBL" id="SELW01000107">
    <property type="protein sequence ID" value="TID30850.1"/>
    <property type="molecule type" value="Genomic_DNA"/>
</dbReference>
<dbReference type="AlphaFoldDB" id="A0A4V4NG69"/>
<dbReference type="STRING" id="52247.A0A4V4NG69"/>
<keyword evidence="2" id="KW-1185">Reference proteome</keyword>
<comment type="caution">
    <text evidence="1">The sequence shown here is derived from an EMBL/GenBank/DDBJ whole genome shotgun (WGS) entry which is preliminary data.</text>
</comment>
<proteinExistence type="predicted"/>
<organism evidence="1 2">
    <name type="scientific">Pichia inconspicua</name>
    <dbReference type="NCBI Taxonomy" id="52247"/>
    <lineage>
        <taxon>Eukaryota</taxon>
        <taxon>Fungi</taxon>
        <taxon>Dikarya</taxon>
        <taxon>Ascomycota</taxon>
        <taxon>Saccharomycotina</taxon>
        <taxon>Pichiomycetes</taxon>
        <taxon>Pichiales</taxon>
        <taxon>Pichiaceae</taxon>
        <taxon>Pichia</taxon>
    </lineage>
</organism>
<evidence type="ECO:0000313" key="2">
    <source>
        <dbReference type="Proteomes" id="UP000307173"/>
    </source>
</evidence>
<name>A0A4V4NG69_9ASCO</name>
<reference evidence="1 2" key="1">
    <citation type="journal article" date="2019" name="Front. Genet.">
        <title>Whole-Genome Sequencing of the Opportunistic Yeast Pathogen Candida inconspicua Uncovers Its Hybrid Origin.</title>
        <authorList>
            <person name="Mixao V."/>
            <person name="Hansen A.P."/>
            <person name="Saus E."/>
            <person name="Boekhout T."/>
            <person name="Lass-Florl C."/>
            <person name="Gabaldon T."/>
        </authorList>
    </citation>
    <scope>NUCLEOTIDE SEQUENCE [LARGE SCALE GENOMIC DNA]</scope>
    <source>
        <strain evidence="1 2">CBS 180</strain>
    </source>
</reference>
<evidence type="ECO:0000313" key="1">
    <source>
        <dbReference type="EMBL" id="TID30850.1"/>
    </source>
</evidence>
<accession>A0A4V4NG69</accession>
<protein>
    <submittedName>
        <fullName evidence="1">Uncharacterized protein</fullName>
    </submittedName>
</protein>